<keyword evidence="6" id="KW-1133">Transmembrane helix</keyword>
<sequence>MEENNENISPAVRQDHIENMVKPKRVIKISLFFLLLFVSILFSLGIGYYWGVGGPENIKQRIVGQDAPIRYQDIDFSRFWEALEIVEGKFIGEMDYSRMIDGAIAGMVSSLEDPFTTYFNKETLKEFNSEINGTFEGIGAEISIRNNDLIIVSPLAGSPAEKSGLMAGDIINSIDGESVINMTIDEAIMKIRGDRGTSVVLNIKRVDQPESFDINIKRDVINIKSVQLKLNNDGTAYIRILRFDPSTNQLLDQIANQLKDNGVKGIVLDLRNNPGGYLESAIDVTSQFIKEGVVVFEEYKGGEKEALNSNGRGKLVDIPMVVLINGGSASASEILAGALRDHKRGILIGEKTFGKGSVQEMQVLKEGGALKITIAKWLTPNGSAIDKTGIMPDIEILWEKNQEVGKDNQLEKAYEEIGKIIK</sequence>
<evidence type="ECO:0000256" key="4">
    <source>
        <dbReference type="ARBA" id="ARBA00022825"/>
    </source>
</evidence>
<dbReference type="Gene3D" id="2.30.42.10">
    <property type="match status" value="1"/>
</dbReference>
<dbReference type="InterPro" id="IPR004447">
    <property type="entry name" value="Peptidase_S41A"/>
</dbReference>
<dbReference type="PANTHER" id="PTHR32060">
    <property type="entry name" value="TAIL-SPECIFIC PROTEASE"/>
    <property type="match status" value="1"/>
</dbReference>
<dbReference type="GO" id="GO:0006508">
    <property type="term" value="P:proteolysis"/>
    <property type="evidence" value="ECO:0007669"/>
    <property type="project" value="UniProtKB-KW"/>
</dbReference>
<dbReference type="SMART" id="SM00245">
    <property type="entry name" value="TSPc"/>
    <property type="match status" value="1"/>
</dbReference>
<organism evidence="8">
    <name type="scientific">candidate division CPR3 bacterium</name>
    <dbReference type="NCBI Taxonomy" id="2268181"/>
    <lineage>
        <taxon>Bacteria</taxon>
        <taxon>Bacteria division CPR3</taxon>
    </lineage>
</organism>
<dbReference type="InterPro" id="IPR036034">
    <property type="entry name" value="PDZ_sf"/>
</dbReference>
<dbReference type="Gene3D" id="3.30.750.44">
    <property type="match status" value="1"/>
</dbReference>
<keyword evidence="2 5" id="KW-0645">Protease</keyword>
<dbReference type="SMART" id="SM00228">
    <property type="entry name" value="PDZ"/>
    <property type="match status" value="1"/>
</dbReference>
<name>A0A7C4LZD6_UNCC3</name>
<dbReference type="CDD" id="cd06782">
    <property type="entry name" value="cpPDZ_CPP-like"/>
    <property type="match status" value="1"/>
</dbReference>
<dbReference type="InterPro" id="IPR005151">
    <property type="entry name" value="Tail-specific_protease"/>
</dbReference>
<dbReference type="Pfam" id="PF17820">
    <property type="entry name" value="PDZ_6"/>
    <property type="match status" value="1"/>
</dbReference>
<feature type="domain" description="PDZ" evidence="7">
    <location>
        <begin position="124"/>
        <end position="192"/>
    </location>
</feature>
<keyword evidence="6" id="KW-0812">Transmembrane</keyword>
<proteinExistence type="inferred from homology"/>
<dbReference type="InterPro" id="IPR055210">
    <property type="entry name" value="CtpA/B_N"/>
</dbReference>
<evidence type="ECO:0000259" key="7">
    <source>
        <dbReference type="PROSITE" id="PS50106"/>
    </source>
</evidence>
<keyword evidence="3 5" id="KW-0378">Hydrolase</keyword>
<gene>
    <name evidence="8" type="ORF">ENT43_00265</name>
</gene>
<evidence type="ECO:0000256" key="1">
    <source>
        <dbReference type="ARBA" id="ARBA00009179"/>
    </source>
</evidence>
<dbReference type="NCBIfam" id="TIGR00225">
    <property type="entry name" value="prc"/>
    <property type="match status" value="1"/>
</dbReference>
<accession>A0A7C4LZD6</accession>
<evidence type="ECO:0000256" key="6">
    <source>
        <dbReference type="SAM" id="Phobius"/>
    </source>
</evidence>
<keyword evidence="6" id="KW-0472">Membrane</keyword>
<dbReference type="FunFam" id="2.30.42.10:FF:000063">
    <property type="entry name" value="Peptidase, S41 family"/>
    <property type="match status" value="1"/>
</dbReference>
<dbReference type="CDD" id="cd07560">
    <property type="entry name" value="Peptidase_S41_CPP"/>
    <property type="match status" value="1"/>
</dbReference>
<keyword evidence="4 5" id="KW-0720">Serine protease</keyword>
<dbReference type="PANTHER" id="PTHR32060:SF30">
    <property type="entry name" value="CARBOXY-TERMINAL PROCESSING PROTEASE CTPA"/>
    <property type="match status" value="1"/>
</dbReference>
<dbReference type="InterPro" id="IPR041489">
    <property type="entry name" value="PDZ_6"/>
</dbReference>
<dbReference type="EMBL" id="DSYQ01000001">
    <property type="protein sequence ID" value="HGT70677.1"/>
    <property type="molecule type" value="Genomic_DNA"/>
</dbReference>
<protein>
    <submittedName>
        <fullName evidence="8">S41 family peptidase</fullName>
    </submittedName>
</protein>
<dbReference type="GO" id="GO:0008236">
    <property type="term" value="F:serine-type peptidase activity"/>
    <property type="evidence" value="ECO:0007669"/>
    <property type="project" value="UniProtKB-KW"/>
</dbReference>
<dbReference type="GO" id="GO:0004175">
    <property type="term" value="F:endopeptidase activity"/>
    <property type="evidence" value="ECO:0007669"/>
    <property type="project" value="TreeGrafter"/>
</dbReference>
<dbReference type="Pfam" id="PF03572">
    <property type="entry name" value="Peptidase_S41"/>
    <property type="match status" value="1"/>
</dbReference>
<dbReference type="GO" id="GO:0007165">
    <property type="term" value="P:signal transduction"/>
    <property type="evidence" value="ECO:0007669"/>
    <property type="project" value="TreeGrafter"/>
</dbReference>
<evidence type="ECO:0000313" key="8">
    <source>
        <dbReference type="EMBL" id="HGT70677.1"/>
    </source>
</evidence>
<evidence type="ECO:0000256" key="5">
    <source>
        <dbReference type="RuleBase" id="RU004404"/>
    </source>
</evidence>
<dbReference type="PROSITE" id="PS50106">
    <property type="entry name" value="PDZ"/>
    <property type="match status" value="1"/>
</dbReference>
<dbReference type="GO" id="GO:0030288">
    <property type="term" value="C:outer membrane-bounded periplasmic space"/>
    <property type="evidence" value="ECO:0007669"/>
    <property type="project" value="TreeGrafter"/>
</dbReference>
<dbReference type="AlphaFoldDB" id="A0A7C4LZD6"/>
<dbReference type="InterPro" id="IPR001478">
    <property type="entry name" value="PDZ"/>
</dbReference>
<dbReference type="Gene3D" id="3.90.226.10">
    <property type="entry name" value="2-enoyl-CoA Hydratase, Chain A, domain 1"/>
    <property type="match status" value="1"/>
</dbReference>
<reference evidence="8" key="1">
    <citation type="journal article" date="2020" name="mSystems">
        <title>Genome- and Community-Level Interaction Insights into Carbon Utilization and Element Cycling Functions of Hydrothermarchaeota in Hydrothermal Sediment.</title>
        <authorList>
            <person name="Zhou Z."/>
            <person name="Liu Y."/>
            <person name="Xu W."/>
            <person name="Pan J."/>
            <person name="Luo Z.H."/>
            <person name="Li M."/>
        </authorList>
    </citation>
    <scope>NUCLEOTIDE SEQUENCE [LARGE SCALE GENOMIC DNA]</scope>
    <source>
        <strain evidence="8">SpSt-579</strain>
    </source>
</reference>
<evidence type="ECO:0000256" key="2">
    <source>
        <dbReference type="ARBA" id="ARBA00022670"/>
    </source>
</evidence>
<comment type="similarity">
    <text evidence="1 5">Belongs to the peptidase S41A family.</text>
</comment>
<comment type="caution">
    <text evidence="8">The sequence shown here is derived from an EMBL/GenBank/DDBJ whole genome shotgun (WGS) entry which is preliminary data.</text>
</comment>
<evidence type="ECO:0000256" key="3">
    <source>
        <dbReference type="ARBA" id="ARBA00022801"/>
    </source>
</evidence>
<feature type="transmembrane region" description="Helical" evidence="6">
    <location>
        <begin position="29"/>
        <end position="51"/>
    </location>
</feature>
<dbReference type="Pfam" id="PF22694">
    <property type="entry name" value="CtpB_N-like"/>
    <property type="match status" value="1"/>
</dbReference>
<dbReference type="SUPFAM" id="SSF52096">
    <property type="entry name" value="ClpP/crotonase"/>
    <property type="match status" value="1"/>
</dbReference>
<dbReference type="InterPro" id="IPR029045">
    <property type="entry name" value="ClpP/crotonase-like_dom_sf"/>
</dbReference>
<dbReference type="SUPFAM" id="SSF50156">
    <property type="entry name" value="PDZ domain-like"/>
    <property type="match status" value="1"/>
</dbReference>